<comment type="caution">
    <text evidence="2">The sequence shown here is derived from an EMBL/GenBank/DDBJ whole genome shotgun (WGS) entry which is preliminary data.</text>
</comment>
<accession>A0A0K9F6D5</accession>
<gene>
    <name evidence="2" type="ORF">ACZ11_22090</name>
</gene>
<dbReference type="OrthoDB" id="2739334at2"/>
<keyword evidence="1" id="KW-1133">Transmembrane helix</keyword>
<evidence type="ECO:0000256" key="1">
    <source>
        <dbReference type="SAM" id="Phobius"/>
    </source>
</evidence>
<dbReference type="RefSeq" id="WP_049668678.1">
    <property type="nucleotide sequence ID" value="NZ_JBIVOC010000001.1"/>
</dbReference>
<name>A0A0K9F6D5_9BACI</name>
<dbReference type="GeneID" id="96600903"/>
<feature type="transmembrane region" description="Helical" evidence="1">
    <location>
        <begin position="119"/>
        <end position="143"/>
    </location>
</feature>
<keyword evidence="1" id="KW-0812">Transmembrane</keyword>
<organism evidence="2 3">
    <name type="scientific">Lysinibacillus xylanilyticus</name>
    <dbReference type="NCBI Taxonomy" id="582475"/>
    <lineage>
        <taxon>Bacteria</taxon>
        <taxon>Bacillati</taxon>
        <taxon>Bacillota</taxon>
        <taxon>Bacilli</taxon>
        <taxon>Bacillales</taxon>
        <taxon>Bacillaceae</taxon>
        <taxon>Lysinibacillus</taxon>
    </lineage>
</organism>
<evidence type="ECO:0000313" key="3">
    <source>
        <dbReference type="Proteomes" id="UP000037326"/>
    </source>
</evidence>
<proteinExistence type="predicted"/>
<dbReference type="EMBL" id="LFXJ01000010">
    <property type="protein sequence ID" value="KMY29777.1"/>
    <property type="molecule type" value="Genomic_DNA"/>
</dbReference>
<dbReference type="Proteomes" id="UP000037326">
    <property type="component" value="Unassembled WGS sequence"/>
</dbReference>
<feature type="transmembrane region" description="Helical" evidence="1">
    <location>
        <begin position="7"/>
        <end position="26"/>
    </location>
</feature>
<sequence>MIFLRSLHVKIMMACIVALIVAVIGINLFDLYQLGILGILAIIVFPITVIFAGRRFAPAPFNNFTTWIVIIMIGICILHWIGQDDNGLLMTLFTLDYVFMWLLYHDTVREYMVSNDFTFFSYIVRIVLGFLYGVLLDVFFYFLKKIMKR</sequence>
<feature type="transmembrane region" description="Helical" evidence="1">
    <location>
        <begin position="64"/>
        <end position="82"/>
    </location>
</feature>
<reference evidence="3" key="1">
    <citation type="submission" date="2015-07" db="EMBL/GenBank/DDBJ databases">
        <authorList>
            <consortium name="Consortium for Microbial Forensics and Genomics (microFORGE)"/>
            <person name="Knight B.M."/>
            <person name="Roberts D.P."/>
            <person name="Lin D."/>
            <person name="Hari K."/>
            <person name="Fletcher J."/>
            <person name="Melcher U."/>
            <person name="Blagden T."/>
            <person name="Winegar R.A."/>
        </authorList>
    </citation>
    <scope>NUCLEOTIDE SEQUENCE [LARGE SCALE GENOMIC DNA]</scope>
    <source>
        <strain evidence="3">DSM 23493</strain>
    </source>
</reference>
<dbReference type="PATRIC" id="fig|582475.4.peg.3535"/>
<feature type="transmembrane region" description="Helical" evidence="1">
    <location>
        <begin position="32"/>
        <end position="52"/>
    </location>
</feature>
<dbReference type="AlphaFoldDB" id="A0A0K9F6D5"/>
<evidence type="ECO:0000313" key="2">
    <source>
        <dbReference type="EMBL" id="KMY29777.1"/>
    </source>
</evidence>
<keyword evidence="1" id="KW-0472">Membrane</keyword>
<protein>
    <submittedName>
        <fullName evidence="2">Uncharacterized protein</fullName>
    </submittedName>
</protein>